<dbReference type="EMBL" id="AMZQ01000005">
    <property type="protein sequence ID" value="EKU11576.1"/>
    <property type="molecule type" value="Genomic_DNA"/>
</dbReference>
<evidence type="ECO:0000313" key="2">
    <source>
        <dbReference type="Proteomes" id="UP000011939"/>
    </source>
</evidence>
<reference evidence="1 2" key="1">
    <citation type="journal article" date="2013" name="Genome Announc.">
        <title>Genome Sequence of Campylobacter showae UNSWCD, Isolated from a Patient with Crohn's Disease.</title>
        <authorList>
            <person name="Tay A.P."/>
            <person name="Kaakoush N.O."/>
            <person name="Deshpande N.P."/>
            <person name="Chen Z."/>
            <person name="Mitchell H."/>
            <person name="Wilkins M.R."/>
        </authorList>
    </citation>
    <scope>NUCLEOTIDE SEQUENCE [LARGE SCALE GENOMIC DNA]</scope>
    <source>
        <strain evidence="1 2">CSUNSWCD</strain>
    </source>
</reference>
<dbReference type="STRING" id="1244083.CSUNSWCD_1614"/>
<gene>
    <name evidence="1" type="ORF">CSUNSWCD_1614</name>
</gene>
<name>M5IR40_9BACT</name>
<sequence>MILNLKISAQNLWKTALRQDFYLSNLKSFLSQADKQKRRKFNKTTPVKNVKFKVRQTFYLFS</sequence>
<comment type="caution">
    <text evidence="1">The sequence shown here is derived from an EMBL/GenBank/DDBJ whole genome shotgun (WGS) entry which is preliminary data.</text>
</comment>
<dbReference type="AlphaFoldDB" id="M5IR40"/>
<accession>M5IR40</accession>
<dbReference type="Proteomes" id="UP000011939">
    <property type="component" value="Unassembled WGS sequence"/>
</dbReference>
<protein>
    <submittedName>
        <fullName evidence="1">Uncharacterized protein</fullName>
    </submittedName>
</protein>
<proteinExistence type="predicted"/>
<organism evidence="1 2">
    <name type="scientific">Campylobacter showae CSUNSWCD</name>
    <dbReference type="NCBI Taxonomy" id="1244083"/>
    <lineage>
        <taxon>Bacteria</taxon>
        <taxon>Pseudomonadati</taxon>
        <taxon>Campylobacterota</taxon>
        <taxon>Epsilonproteobacteria</taxon>
        <taxon>Campylobacterales</taxon>
        <taxon>Campylobacteraceae</taxon>
        <taxon>Campylobacter</taxon>
    </lineage>
</organism>
<dbReference type="PATRIC" id="fig|1244083.3.peg.856"/>
<evidence type="ECO:0000313" key="1">
    <source>
        <dbReference type="EMBL" id="EKU11576.1"/>
    </source>
</evidence>